<evidence type="ECO:0000313" key="3">
    <source>
        <dbReference type="Proteomes" id="UP000015441"/>
    </source>
</evidence>
<comment type="caution">
    <text evidence="2">The sequence shown here is derived from an EMBL/GenBank/DDBJ whole genome shotgun (WGS) entry which is preliminary data.</text>
</comment>
<gene>
    <name evidence="2" type="ORF">BGHDH14_bgh02079</name>
</gene>
<dbReference type="PANTHER" id="PTHR15141">
    <property type="entry name" value="TRANSCRIPTION ELONGATION FACTOR B POLYPEPTIDE 3"/>
    <property type="match status" value="1"/>
</dbReference>
<dbReference type="Gene3D" id="6.10.250.3180">
    <property type="match status" value="1"/>
</dbReference>
<evidence type="ECO:0000313" key="2">
    <source>
        <dbReference type="EMBL" id="CCU76200.1"/>
    </source>
</evidence>
<name>N1J7E4_BLUG1</name>
<reference evidence="2 3" key="1">
    <citation type="journal article" date="2010" name="Science">
        <title>Genome expansion and gene loss in powdery mildew fungi reveal tradeoffs in extreme parasitism.</title>
        <authorList>
            <person name="Spanu P.D."/>
            <person name="Abbott J.C."/>
            <person name="Amselem J."/>
            <person name="Burgis T.A."/>
            <person name="Soanes D.M."/>
            <person name="Stueber K."/>
            <person name="Ver Loren van Themaat E."/>
            <person name="Brown J.K.M."/>
            <person name="Butcher S.A."/>
            <person name="Gurr S.J."/>
            <person name="Lebrun M.-H."/>
            <person name="Ridout C.J."/>
            <person name="Schulze-Lefert P."/>
            <person name="Talbot N.J."/>
            <person name="Ahmadinejad N."/>
            <person name="Ametz C."/>
            <person name="Barton G.R."/>
            <person name="Benjdia M."/>
            <person name="Bidzinski P."/>
            <person name="Bindschedler L.V."/>
            <person name="Both M."/>
            <person name="Brewer M.T."/>
            <person name="Cadle-Davidson L."/>
            <person name="Cadle-Davidson M.M."/>
            <person name="Collemare J."/>
            <person name="Cramer R."/>
            <person name="Frenkel O."/>
            <person name="Godfrey D."/>
            <person name="Harriman J."/>
            <person name="Hoede C."/>
            <person name="King B.C."/>
            <person name="Klages S."/>
            <person name="Kleemann J."/>
            <person name="Knoll D."/>
            <person name="Koti P.S."/>
            <person name="Kreplak J."/>
            <person name="Lopez-Ruiz F.J."/>
            <person name="Lu X."/>
            <person name="Maekawa T."/>
            <person name="Mahanil S."/>
            <person name="Micali C."/>
            <person name="Milgroom M.G."/>
            <person name="Montana G."/>
            <person name="Noir S."/>
            <person name="O'Connell R.J."/>
            <person name="Oberhaensli S."/>
            <person name="Parlange F."/>
            <person name="Pedersen C."/>
            <person name="Quesneville H."/>
            <person name="Reinhardt R."/>
            <person name="Rott M."/>
            <person name="Sacristan S."/>
            <person name="Schmidt S.M."/>
            <person name="Schoen M."/>
            <person name="Skamnioti P."/>
            <person name="Sommer H."/>
            <person name="Stephens A."/>
            <person name="Takahara H."/>
            <person name="Thordal-Christensen H."/>
            <person name="Vigouroux M."/>
            <person name="Wessling R."/>
            <person name="Wicker T."/>
            <person name="Panstruga R."/>
        </authorList>
    </citation>
    <scope>NUCLEOTIDE SEQUENCE [LARGE SCALE GENOMIC DNA]</scope>
    <source>
        <strain evidence="2">DH14</strain>
    </source>
</reference>
<dbReference type="PANTHER" id="PTHR15141:SF76">
    <property type="entry name" value="TRANSCRIPTION ELONGATION FACTOR B POLYPEPTIDE 3"/>
    <property type="match status" value="1"/>
</dbReference>
<feature type="compositionally biased region" description="Acidic residues" evidence="1">
    <location>
        <begin position="277"/>
        <end position="286"/>
    </location>
</feature>
<organism evidence="2 3">
    <name type="scientific">Blumeria graminis f. sp. hordei (strain DH14)</name>
    <name type="common">Barley powdery mildew</name>
    <name type="synonym">Oidium monilioides f. sp. hordei</name>
    <dbReference type="NCBI Taxonomy" id="546991"/>
    <lineage>
        <taxon>Eukaryota</taxon>
        <taxon>Fungi</taxon>
        <taxon>Dikarya</taxon>
        <taxon>Ascomycota</taxon>
        <taxon>Pezizomycotina</taxon>
        <taxon>Leotiomycetes</taxon>
        <taxon>Erysiphales</taxon>
        <taxon>Erysiphaceae</taxon>
        <taxon>Blumeria</taxon>
        <taxon>Blumeria hordei</taxon>
    </lineage>
</organism>
<dbReference type="Pfam" id="PF06881">
    <property type="entry name" value="Elongin_A"/>
    <property type="match status" value="1"/>
</dbReference>
<dbReference type="GO" id="GO:0070449">
    <property type="term" value="C:elongin complex"/>
    <property type="evidence" value="ECO:0007669"/>
    <property type="project" value="InterPro"/>
</dbReference>
<dbReference type="STRING" id="546991.N1J7E4"/>
<sequence>MPVPSLLSLCRKACIKNVHSTAFTDVGDLQYNQISDILSFLRSPEQLHQIEEQSPQIKGLDAELWQRFIAKEVPKWAAKNYAPKNPLKWYEVYKRYKREQAEEIKRDEETLRETMMGIKKARDNNLSKVVDLGSLPKLPRDPRMLANNGGVPLSRSSFKKETPSTLRFAAASKIKMNDGQSVLTRARREAKEIAKMGKLSRPTHQLSIGRVSKAPAAMVKEYRTANQPAIRILSRRMTSQPPGIKDTALEDRENRLRSLTSGSNANGAQPNYVDSEDEFEEADDLFNDSPSSSATLCQKKQTQAATLSTKKNTVSRMPSRLTNGTIPNTPATSSSRAMVQKNPSNHAGCRVPLSPSTATKENPPKMSISNNDTGVARSKSTTSSTTANAKIAFNKRNKQTDIFNRGSAKRSRC</sequence>
<dbReference type="HOGENOM" id="CLU_048904_2_1_1"/>
<feature type="region of interest" description="Disordered" evidence="1">
    <location>
        <begin position="277"/>
        <end position="413"/>
    </location>
</feature>
<dbReference type="Proteomes" id="UP000015441">
    <property type="component" value="Unassembled WGS sequence"/>
</dbReference>
<evidence type="ECO:0000256" key="1">
    <source>
        <dbReference type="SAM" id="MobiDB-lite"/>
    </source>
</evidence>
<dbReference type="OrthoDB" id="21513at2759"/>
<proteinExistence type="predicted"/>
<feature type="compositionally biased region" description="Polar residues" evidence="1">
    <location>
        <begin position="288"/>
        <end position="345"/>
    </location>
</feature>
<dbReference type="AlphaFoldDB" id="N1J7E4"/>
<dbReference type="GO" id="GO:0006368">
    <property type="term" value="P:transcription elongation by RNA polymerase II"/>
    <property type="evidence" value="ECO:0007669"/>
    <property type="project" value="InterPro"/>
</dbReference>
<dbReference type="InParanoid" id="N1J7E4"/>
<accession>N1J7E4</accession>
<protein>
    <submittedName>
        <fullName evidence="2">RNA polymerase II transcription factor SIII</fullName>
    </submittedName>
</protein>
<dbReference type="eggNOG" id="ENOG502S9JG">
    <property type="taxonomic scope" value="Eukaryota"/>
</dbReference>
<dbReference type="InterPro" id="IPR051870">
    <property type="entry name" value="Elongin-A_domain"/>
</dbReference>
<dbReference type="EMBL" id="CAUH01002256">
    <property type="protein sequence ID" value="CCU76200.1"/>
    <property type="molecule type" value="Genomic_DNA"/>
</dbReference>
<dbReference type="InterPro" id="IPR010684">
    <property type="entry name" value="RNA_pol_II_trans_fac_SIII_A"/>
</dbReference>
<keyword evidence="3" id="KW-1185">Reference proteome</keyword>